<dbReference type="InterPro" id="IPR036002">
    <property type="entry name" value="Stathmin_sf"/>
</dbReference>
<reference evidence="2 3" key="1">
    <citation type="submission" date="2024-02" db="EMBL/GenBank/DDBJ databases">
        <authorList>
            <person name="Daric V."/>
            <person name="Darras S."/>
        </authorList>
    </citation>
    <scope>NUCLEOTIDE SEQUENCE [LARGE SCALE GENOMIC DNA]</scope>
</reference>
<evidence type="ECO:0000313" key="3">
    <source>
        <dbReference type="Proteomes" id="UP001642483"/>
    </source>
</evidence>
<feature type="region of interest" description="Disordered" evidence="1">
    <location>
        <begin position="36"/>
        <end position="57"/>
    </location>
</feature>
<evidence type="ECO:0008006" key="4">
    <source>
        <dbReference type="Google" id="ProtNLM"/>
    </source>
</evidence>
<evidence type="ECO:0000313" key="2">
    <source>
        <dbReference type="EMBL" id="CAK8696184.1"/>
    </source>
</evidence>
<dbReference type="PRINTS" id="PR00345">
    <property type="entry name" value="STATHMIN"/>
</dbReference>
<dbReference type="Proteomes" id="UP001642483">
    <property type="component" value="Unassembled WGS sequence"/>
</dbReference>
<proteinExistence type="predicted"/>
<evidence type="ECO:0000256" key="1">
    <source>
        <dbReference type="SAM" id="MobiDB-lite"/>
    </source>
</evidence>
<dbReference type="Gene3D" id="6.10.280.30">
    <property type="match status" value="1"/>
</dbReference>
<accession>A0ABP0GZH6</accession>
<sequence length="212" mass="24836">MATDQRISDIKEMEVKAIDKRKSGEAFEVIIKLPGQSVDANPSPLKSPPPKKELSFDEIQSKMRAAEDRRKAMQEAVLNQLKAEEEKVLKVKQKKAEVNDSFSTWAKKHLKEKMSQYEENYGLQLQAKIHKFRALNVKPEELKEKVRREIDNMCTQRDAQLQQRLSKSEQLRKQQIQQVRDRQQEKENHAQQVRQKKLLETENNNKENSIST</sequence>
<dbReference type="SUPFAM" id="SSF101494">
    <property type="entry name" value="Stathmin"/>
    <property type="match status" value="1"/>
</dbReference>
<name>A0ABP0GZH6_CLALP</name>
<feature type="region of interest" description="Disordered" evidence="1">
    <location>
        <begin position="164"/>
        <end position="212"/>
    </location>
</feature>
<dbReference type="Pfam" id="PF00836">
    <property type="entry name" value="Stathmin"/>
    <property type="match status" value="1"/>
</dbReference>
<organism evidence="2 3">
    <name type="scientific">Clavelina lepadiformis</name>
    <name type="common">Light-bulb sea squirt</name>
    <name type="synonym">Ascidia lepadiformis</name>
    <dbReference type="NCBI Taxonomy" id="159417"/>
    <lineage>
        <taxon>Eukaryota</taxon>
        <taxon>Metazoa</taxon>
        <taxon>Chordata</taxon>
        <taxon>Tunicata</taxon>
        <taxon>Ascidiacea</taxon>
        <taxon>Aplousobranchia</taxon>
        <taxon>Clavelinidae</taxon>
        <taxon>Clavelina</taxon>
    </lineage>
</organism>
<dbReference type="PROSITE" id="PS51663">
    <property type="entry name" value="STATHMIN_3"/>
    <property type="match status" value="1"/>
</dbReference>
<keyword evidence="3" id="KW-1185">Reference proteome</keyword>
<protein>
    <recommendedName>
        <fullName evidence="4">Stathmin</fullName>
    </recommendedName>
</protein>
<dbReference type="InterPro" id="IPR000956">
    <property type="entry name" value="Stathmin_fam"/>
</dbReference>
<comment type="caution">
    <text evidence="2">The sequence shown here is derived from an EMBL/GenBank/DDBJ whole genome shotgun (WGS) entry which is preliminary data.</text>
</comment>
<feature type="compositionally biased region" description="Basic and acidic residues" evidence="1">
    <location>
        <begin position="179"/>
        <end position="189"/>
    </location>
</feature>
<gene>
    <name evidence="2" type="ORF">CVLEPA_LOCUS29360</name>
</gene>
<dbReference type="EMBL" id="CAWYQH010000152">
    <property type="protein sequence ID" value="CAK8696184.1"/>
    <property type="molecule type" value="Genomic_DNA"/>
</dbReference>
<dbReference type="PANTHER" id="PTHR10104:SF1">
    <property type="entry name" value="STATHMIN, ISOFORM D"/>
    <property type="match status" value="1"/>
</dbReference>
<dbReference type="PANTHER" id="PTHR10104">
    <property type="entry name" value="STATHMIN"/>
    <property type="match status" value="1"/>
</dbReference>